<proteinExistence type="predicted"/>
<name>A0ABY9VZ95_9ACTN</name>
<reference evidence="2 3" key="1">
    <citation type="submission" date="2023-09" db="EMBL/GenBank/DDBJ databases">
        <title>Genome completion map analysis of the actinomycetes C11-1.</title>
        <authorList>
            <person name="Qin P."/>
            <person name="Guan P."/>
        </authorList>
    </citation>
    <scope>NUCLEOTIDE SEQUENCE [LARGE SCALE GENOMIC DNA]</scope>
    <source>
        <strain evidence="2 3">C11-1</strain>
    </source>
</reference>
<evidence type="ECO:0000256" key="1">
    <source>
        <dbReference type="SAM" id="MobiDB-lite"/>
    </source>
</evidence>
<feature type="region of interest" description="Disordered" evidence="1">
    <location>
        <begin position="28"/>
        <end position="96"/>
    </location>
</feature>
<dbReference type="EMBL" id="CP134500">
    <property type="protein sequence ID" value="WNF29038.1"/>
    <property type="molecule type" value="Genomic_DNA"/>
</dbReference>
<keyword evidence="3" id="KW-1185">Reference proteome</keyword>
<gene>
    <name evidence="2" type="ORF">RI138_20625</name>
</gene>
<accession>A0ABY9VZ95</accession>
<feature type="compositionally biased region" description="Low complexity" evidence="1">
    <location>
        <begin position="34"/>
        <end position="44"/>
    </location>
</feature>
<evidence type="ECO:0000313" key="3">
    <source>
        <dbReference type="Proteomes" id="UP001303236"/>
    </source>
</evidence>
<evidence type="ECO:0000313" key="2">
    <source>
        <dbReference type="EMBL" id="WNF29038.1"/>
    </source>
</evidence>
<dbReference type="Proteomes" id="UP001303236">
    <property type="component" value="Chromosome"/>
</dbReference>
<protein>
    <recommendedName>
        <fullName evidence="4">Lipoprotein</fullName>
    </recommendedName>
</protein>
<organism evidence="2 3">
    <name type="scientific">Streptomyces durocortorensis</name>
    <dbReference type="NCBI Taxonomy" id="2811104"/>
    <lineage>
        <taxon>Bacteria</taxon>
        <taxon>Bacillati</taxon>
        <taxon>Actinomycetota</taxon>
        <taxon>Actinomycetes</taxon>
        <taxon>Kitasatosporales</taxon>
        <taxon>Streptomycetaceae</taxon>
        <taxon>Streptomyces</taxon>
    </lineage>
</organism>
<sequence>MPIHIPFRRSAAAAVLVAATLTACGTQQGGEVRSAASAAASSASPQPSFSPRPLCARSDRTPEEIPASSAPAPDEGGDRQEAGQGHPDMPPNYADNHAYRMAGKLTEEARARGEASAELIRGELEQAMREGDLSDERLKKALKNLGCGEEHGVYVGHGFYSVHTGNACVSGNASQDGITSNVHGAYIEPQPGTGPCVRNQGGH</sequence>
<evidence type="ECO:0008006" key="4">
    <source>
        <dbReference type="Google" id="ProtNLM"/>
    </source>
</evidence>